<sequence length="274" mass="32745">MYNYQFYHNKKPKNNELVLINVIEQLDSYFKVILLEYNIEGILNFKDTTKKKKIKNWKSIIQLNKNMVAKIEDTFEDENVVQLSLINLYTNKEITQETLLVYFNENKLMEKFIKSYCISMNKYNNNNNIDFTNIWYTIIHTIDKMRVEYNDNNQTSISLWSYFINNINNLDIPNEIILFYNNKYINNKINYTKIISKFSIISTIGISYIKNIFNEFLIINNLSDICIKTDTSPSYILYSNDIILHKNFIEYIKNQIETKYSNLIFLKIDSIGDI</sequence>
<organism evidence="1">
    <name type="scientific">viral metagenome</name>
    <dbReference type="NCBI Taxonomy" id="1070528"/>
    <lineage>
        <taxon>unclassified sequences</taxon>
        <taxon>metagenomes</taxon>
        <taxon>organismal metagenomes</taxon>
    </lineage>
</organism>
<dbReference type="AlphaFoldDB" id="A0A6C0H812"/>
<dbReference type="InterPro" id="IPR012340">
    <property type="entry name" value="NA-bd_OB-fold"/>
</dbReference>
<accession>A0A6C0H812</accession>
<evidence type="ECO:0000313" key="1">
    <source>
        <dbReference type="EMBL" id="QHT76356.1"/>
    </source>
</evidence>
<reference evidence="1" key="1">
    <citation type="journal article" date="2020" name="Nature">
        <title>Giant virus diversity and host interactions through global metagenomics.</title>
        <authorList>
            <person name="Schulz F."/>
            <person name="Roux S."/>
            <person name="Paez-Espino D."/>
            <person name="Jungbluth S."/>
            <person name="Walsh D.A."/>
            <person name="Denef V.J."/>
            <person name="McMahon K.D."/>
            <person name="Konstantinidis K.T."/>
            <person name="Eloe-Fadrosh E.A."/>
            <person name="Kyrpides N.C."/>
            <person name="Woyke T."/>
        </authorList>
    </citation>
    <scope>NUCLEOTIDE SEQUENCE</scope>
    <source>
        <strain evidence="1">GVMAG-M-3300023179-82</strain>
    </source>
</reference>
<name>A0A6C0H812_9ZZZZ</name>
<dbReference type="Gene3D" id="2.40.50.140">
    <property type="entry name" value="Nucleic acid-binding proteins"/>
    <property type="match status" value="1"/>
</dbReference>
<proteinExistence type="predicted"/>
<dbReference type="EMBL" id="MN739896">
    <property type="protein sequence ID" value="QHT76356.1"/>
    <property type="molecule type" value="Genomic_DNA"/>
</dbReference>
<protein>
    <submittedName>
        <fullName evidence="1">Uncharacterized protein</fullName>
    </submittedName>
</protein>